<dbReference type="Proteomes" id="UP000321518">
    <property type="component" value="Unassembled WGS sequence"/>
</dbReference>
<keyword evidence="1" id="KW-0143">Chaperone</keyword>
<feature type="compositionally biased region" description="Polar residues" evidence="2">
    <location>
        <begin position="101"/>
        <end position="112"/>
    </location>
</feature>
<dbReference type="SUPFAM" id="SSF54236">
    <property type="entry name" value="Ubiquitin-like"/>
    <property type="match status" value="1"/>
</dbReference>
<dbReference type="Gene3D" id="1.20.58.120">
    <property type="entry name" value="BAG domain"/>
    <property type="match status" value="1"/>
</dbReference>
<evidence type="ECO:0000259" key="3">
    <source>
        <dbReference type="PROSITE" id="PS50053"/>
    </source>
</evidence>
<dbReference type="EMBL" id="BJWK01000004">
    <property type="protein sequence ID" value="GEM07880.1"/>
    <property type="molecule type" value="Genomic_DNA"/>
</dbReference>
<dbReference type="InterPro" id="IPR000626">
    <property type="entry name" value="Ubiquitin-like_dom"/>
</dbReference>
<evidence type="ECO:0000256" key="1">
    <source>
        <dbReference type="ARBA" id="ARBA00023186"/>
    </source>
</evidence>
<evidence type="ECO:0000256" key="2">
    <source>
        <dbReference type="SAM" id="MobiDB-lite"/>
    </source>
</evidence>
<evidence type="ECO:0000313" key="6">
    <source>
        <dbReference type="Proteomes" id="UP000321518"/>
    </source>
</evidence>
<dbReference type="PROSITE" id="PS51035">
    <property type="entry name" value="BAG"/>
    <property type="match status" value="1"/>
</dbReference>
<feature type="compositionally biased region" description="Polar residues" evidence="2">
    <location>
        <begin position="119"/>
        <end position="130"/>
    </location>
</feature>
<dbReference type="SMART" id="SM00264">
    <property type="entry name" value="BAG"/>
    <property type="match status" value="1"/>
</dbReference>
<dbReference type="GO" id="GO:0050821">
    <property type="term" value="P:protein stabilization"/>
    <property type="evidence" value="ECO:0007669"/>
    <property type="project" value="TreeGrafter"/>
</dbReference>
<gene>
    <name evidence="5" type="ORF">Rt10032_c04g1897</name>
</gene>
<dbReference type="Pfam" id="PF00240">
    <property type="entry name" value="ubiquitin"/>
    <property type="match status" value="1"/>
</dbReference>
<dbReference type="GO" id="GO:0005634">
    <property type="term" value="C:nucleus"/>
    <property type="evidence" value="ECO:0007669"/>
    <property type="project" value="TreeGrafter"/>
</dbReference>
<dbReference type="GO" id="GO:0000774">
    <property type="term" value="F:adenyl-nucleotide exchange factor activity"/>
    <property type="evidence" value="ECO:0007669"/>
    <property type="project" value="TreeGrafter"/>
</dbReference>
<proteinExistence type="predicted"/>
<dbReference type="PANTHER" id="PTHR12329">
    <property type="entry name" value="BCL2-ASSOCIATED ATHANOGENE"/>
    <property type="match status" value="1"/>
</dbReference>
<dbReference type="AlphaFoldDB" id="A0A511KBW6"/>
<accession>A0A511KBW6</accession>
<evidence type="ECO:0000259" key="4">
    <source>
        <dbReference type="PROSITE" id="PS51035"/>
    </source>
</evidence>
<dbReference type="Gene3D" id="3.10.20.90">
    <property type="entry name" value="Phosphatidylinositol 3-kinase Catalytic Subunit, Chain A, domain 1"/>
    <property type="match status" value="1"/>
</dbReference>
<feature type="region of interest" description="Disordered" evidence="2">
    <location>
        <begin position="96"/>
        <end position="137"/>
    </location>
</feature>
<evidence type="ECO:0000313" key="5">
    <source>
        <dbReference type="EMBL" id="GEM07880.1"/>
    </source>
</evidence>
<protein>
    <submittedName>
        <fullName evidence="5">Apoptosis related protein</fullName>
    </submittedName>
</protein>
<feature type="region of interest" description="Disordered" evidence="2">
    <location>
        <begin position="315"/>
        <end position="336"/>
    </location>
</feature>
<feature type="domain" description="BAG" evidence="4">
    <location>
        <begin position="340"/>
        <end position="387"/>
    </location>
</feature>
<dbReference type="SUPFAM" id="SSF63491">
    <property type="entry name" value="BAG domain"/>
    <property type="match status" value="1"/>
</dbReference>
<dbReference type="InterPro" id="IPR003103">
    <property type="entry name" value="BAG_domain"/>
</dbReference>
<reference evidence="5 6" key="1">
    <citation type="submission" date="2019-07" db="EMBL/GenBank/DDBJ databases">
        <title>Rhodotorula toruloides NBRC10032 genome sequencing.</title>
        <authorList>
            <person name="Shida Y."/>
            <person name="Takaku H."/>
            <person name="Ogasawara W."/>
            <person name="Mori K."/>
        </authorList>
    </citation>
    <scope>NUCLEOTIDE SEQUENCE [LARGE SCALE GENOMIC DNA]</scope>
    <source>
        <strain evidence="5 6">NBRC10032</strain>
    </source>
</reference>
<sequence length="398" mass="43354">MAGLLSHASSALAHAADTARPHLDSALAAAHSLRTAVHRSDNPAARALVDLAANPRLHALYDSTADLVLRNLPLVVSLVGLALHLFISDLARKRSERSHQRLANQRRLQTSMGDYGLGTPSQAGAGTGQSRRSRDDHGVVEVQWGRETLRVPLPPPNSPLSTLRATLYNLTGVPPSHQKLIYAGAVLKDDLAPLSAYGLTDEEETAGNDGEGEGKKSFWDSWALMGRGGVKRKAKKLVMLGSKDVSARVDDRLSQRKDLDDLASQPSTSDGNAGDEKKVDSEEAVQRRIREISTHKLDELEPQVKQVESWLAQEQARRFASPSSSAEDPDGPAPPRRTLLYLSEVLLQGLLKLDSIEIPSGYAEARRERKEAVRRVQEVLDRVDSAKEGWKKLGLSLA</sequence>
<dbReference type="OrthoDB" id="417450at2759"/>
<comment type="caution">
    <text evidence="5">The sequence shown here is derived from an EMBL/GenBank/DDBJ whole genome shotgun (WGS) entry which is preliminary data.</text>
</comment>
<feature type="region of interest" description="Disordered" evidence="2">
    <location>
        <begin position="256"/>
        <end position="285"/>
    </location>
</feature>
<feature type="domain" description="Ubiquitin-like" evidence="3">
    <location>
        <begin position="156"/>
        <end position="202"/>
    </location>
</feature>
<feature type="compositionally biased region" description="Basic and acidic residues" evidence="2">
    <location>
        <begin position="274"/>
        <end position="285"/>
    </location>
</feature>
<dbReference type="InterPro" id="IPR039773">
    <property type="entry name" value="BAG_chaperone_regulator"/>
</dbReference>
<dbReference type="GO" id="GO:0005829">
    <property type="term" value="C:cytosol"/>
    <property type="evidence" value="ECO:0007669"/>
    <property type="project" value="TreeGrafter"/>
</dbReference>
<dbReference type="Pfam" id="PF02179">
    <property type="entry name" value="BAG"/>
    <property type="match status" value="1"/>
</dbReference>
<dbReference type="GO" id="GO:0051087">
    <property type="term" value="F:protein-folding chaperone binding"/>
    <property type="evidence" value="ECO:0007669"/>
    <property type="project" value="InterPro"/>
</dbReference>
<dbReference type="InterPro" id="IPR036533">
    <property type="entry name" value="BAG_dom_sf"/>
</dbReference>
<dbReference type="InterPro" id="IPR029071">
    <property type="entry name" value="Ubiquitin-like_domsf"/>
</dbReference>
<dbReference type="GO" id="GO:0016020">
    <property type="term" value="C:membrane"/>
    <property type="evidence" value="ECO:0007669"/>
    <property type="project" value="TreeGrafter"/>
</dbReference>
<organism evidence="5 6">
    <name type="scientific">Rhodotorula toruloides</name>
    <name type="common">Yeast</name>
    <name type="synonym">Rhodosporidium toruloides</name>
    <dbReference type="NCBI Taxonomy" id="5286"/>
    <lineage>
        <taxon>Eukaryota</taxon>
        <taxon>Fungi</taxon>
        <taxon>Dikarya</taxon>
        <taxon>Basidiomycota</taxon>
        <taxon>Pucciniomycotina</taxon>
        <taxon>Microbotryomycetes</taxon>
        <taxon>Sporidiobolales</taxon>
        <taxon>Sporidiobolaceae</taxon>
        <taxon>Rhodotorula</taxon>
    </lineage>
</organism>
<dbReference type="PANTHER" id="PTHR12329:SF16">
    <property type="entry name" value="BAG FAMILY MOLECULAR CHAPERONE REGULATOR 1"/>
    <property type="match status" value="1"/>
</dbReference>
<dbReference type="PROSITE" id="PS50053">
    <property type="entry name" value="UBIQUITIN_2"/>
    <property type="match status" value="1"/>
</dbReference>
<name>A0A511KBW6_RHOTO</name>